<reference evidence="2 3" key="1">
    <citation type="submission" date="2019-12" db="EMBL/GenBank/DDBJ databases">
        <authorList>
            <person name="Yuan C.-G."/>
        </authorList>
    </citation>
    <scope>NUCLEOTIDE SEQUENCE [LARGE SCALE GENOMIC DNA]</scope>
    <source>
        <strain evidence="2 3">KCTC 23863</strain>
    </source>
</reference>
<feature type="compositionally biased region" description="Low complexity" evidence="1">
    <location>
        <begin position="20"/>
        <end position="29"/>
    </location>
</feature>
<dbReference type="AlphaFoldDB" id="A0A7X3SR25"/>
<dbReference type="Proteomes" id="UP000436483">
    <property type="component" value="Unassembled WGS sequence"/>
</dbReference>
<dbReference type="InterPro" id="IPR002763">
    <property type="entry name" value="DUF72"/>
</dbReference>
<feature type="compositionally biased region" description="Basic and acidic residues" evidence="1">
    <location>
        <begin position="1"/>
        <end position="12"/>
    </location>
</feature>
<comment type="caution">
    <text evidence="2">The sequence shown here is derived from an EMBL/GenBank/DDBJ whole genome shotgun (WGS) entry which is preliminary data.</text>
</comment>
<name>A0A7X3SR25_9HYPH</name>
<dbReference type="PANTHER" id="PTHR30348:SF4">
    <property type="entry name" value="DUF72 DOMAIN-CONTAINING PROTEIN"/>
    <property type="match status" value="1"/>
</dbReference>
<evidence type="ECO:0000313" key="3">
    <source>
        <dbReference type="Proteomes" id="UP000436483"/>
    </source>
</evidence>
<dbReference type="PANTHER" id="PTHR30348">
    <property type="entry name" value="UNCHARACTERIZED PROTEIN YECE"/>
    <property type="match status" value="1"/>
</dbReference>
<evidence type="ECO:0000313" key="2">
    <source>
        <dbReference type="EMBL" id="MXQ13925.1"/>
    </source>
</evidence>
<dbReference type="SUPFAM" id="SSF117396">
    <property type="entry name" value="TM1631-like"/>
    <property type="match status" value="1"/>
</dbReference>
<proteinExistence type="predicted"/>
<feature type="region of interest" description="Disordered" evidence="1">
    <location>
        <begin position="1"/>
        <end position="37"/>
    </location>
</feature>
<dbReference type="InterPro" id="IPR036520">
    <property type="entry name" value="UPF0759_sf"/>
</dbReference>
<gene>
    <name evidence="2" type="ORF">GR328_21175</name>
</gene>
<sequence length="290" mass="33298">MSKSHPSSDRRATYHPRSIARQAAPGPSRSARRAPVPPEIRVGTSGWHYKSWHGPFYPEDLKIKDFLSYYAKRFDTAEINNSFYRLPTEQAVGAWRERAPDGFLFAWKASRFITHMKKLKDIEESINLVFGRMEGLDDTFGPVLFQMPPIFRAGDETRERVARCLSLVPRNRRIAFEFRHPGWYEETTFRILRDHNAALCLSDHADAPAPWVTTAEFVYVRAHGTDGRYAGSYGEETLRAWARRIAEWHREGRDVYAYFDNDIKSAAPGDAQTLLRLLADDPSLSAMSSR</sequence>
<dbReference type="EMBL" id="WURB01000023">
    <property type="protein sequence ID" value="MXQ13925.1"/>
    <property type="molecule type" value="Genomic_DNA"/>
</dbReference>
<evidence type="ECO:0000256" key="1">
    <source>
        <dbReference type="SAM" id="MobiDB-lite"/>
    </source>
</evidence>
<dbReference type="Gene3D" id="3.20.20.410">
    <property type="entry name" value="Protein of unknown function UPF0759"/>
    <property type="match status" value="1"/>
</dbReference>
<protein>
    <submittedName>
        <fullName evidence="2">DUF72 domain-containing protein</fullName>
    </submittedName>
</protein>
<dbReference type="Pfam" id="PF01904">
    <property type="entry name" value="DUF72"/>
    <property type="match status" value="1"/>
</dbReference>
<reference evidence="2 3" key="2">
    <citation type="submission" date="2020-01" db="EMBL/GenBank/DDBJ databases">
        <title>Microvirga sp. nov., an arsenate reduction bacterium isolated from Tibet hotspring sediments.</title>
        <authorList>
            <person name="Xian W.-D."/>
            <person name="Li W.-J."/>
        </authorList>
    </citation>
    <scope>NUCLEOTIDE SEQUENCE [LARGE SCALE GENOMIC DNA]</scope>
    <source>
        <strain evidence="2 3">KCTC 23863</strain>
    </source>
</reference>
<keyword evidence="3" id="KW-1185">Reference proteome</keyword>
<accession>A0A7X3SR25</accession>
<organism evidence="2 3">
    <name type="scientific">Microvirga makkahensis</name>
    <dbReference type="NCBI Taxonomy" id="1128670"/>
    <lineage>
        <taxon>Bacteria</taxon>
        <taxon>Pseudomonadati</taxon>
        <taxon>Pseudomonadota</taxon>
        <taxon>Alphaproteobacteria</taxon>
        <taxon>Hyphomicrobiales</taxon>
        <taxon>Methylobacteriaceae</taxon>
        <taxon>Microvirga</taxon>
    </lineage>
</organism>
<dbReference type="OrthoDB" id="9780310at2"/>